<evidence type="ECO:0000256" key="1">
    <source>
        <dbReference type="SAM" id="MobiDB-lite"/>
    </source>
</evidence>
<comment type="caution">
    <text evidence="2">The sequence shown here is derived from an EMBL/GenBank/DDBJ whole genome shotgun (WGS) entry which is preliminary data.</text>
</comment>
<keyword evidence="3" id="KW-1185">Reference proteome</keyword>
<evidence type="ECO:0000313" key="2">
    <source>
        <dbReference type="EMBL" id="RAL50779.1"/>
    </source>
</evidence>
<name>A0A328E2C9_9ASTE</name>
<dbReference type="Proteomes" id="UP000249390">
    <property type="component" value="Unassembled WGS sequence"/>
</dbReference>
<reference evidence="2 3" key="1">
    <citation type="submission" date="2018-06" db="EMBL/GenBank/DDBJ databases">
        <title>The Genome of Cuscuta australis (Dodder) Provides Insight into the Evolution of Plant Parasitism.</title>
        <authorList>
            <person name="Liu H."/>
        </authorList>
    </citation>
    <scope>NUCLEOTIDE SEQUENCE [LARGE SCALE GENOMIC DNA]</scope>
    <source>
        <strain evidence="3">cv. Yunnan</strain>
        <tissue evidence="2">Vines</tissue>
    </source>
</reference>
<proteinExistence type="predicted"/>
<organism evidence="2 3">
    <name type="scientific">Cuscuta australis</name>
    <dbReference type="NCBI Taxonomy" id="267555"/>
    <lineage>
        <taxon>Eukaryota</taxon>
        <taxon>Viridiplantae</taxon>
        <taxon>Streptophyta</taxon>
        <taxon>Embryophyta</taxon>
        <taxon>Tracheophyta</taxon>
        <taxon>Spermatophyta</taxon>
        <taxon>Magnoliopsida</taxon>
        <taxon>eudicotyledons</taxon>
        <taxon>Gunneridae</taxon>
        <taxon>Pentapetalae</taxon>
        <taxon>asterids</taxon>
        <taxon>lamiids</taxon>
        <taxon>Solanales</taxon>
        <taxon>Convolvulaceae</taxon>
        <taxon>Cuscuteae</taxon>
        <taxon>Cuscuta</taxon>
        <taxon>Cuscuta subgen. Grammica</taxon>
        <taxon>Cuscuta sect. Cleistogrammica</taxon>
    </lineage>
</organism>
<dbReference type="Pfam" id="PF14009">
    <property type="entry name" value="PADRE"/>
    <property type="match status" value="1"/>
</dbReference>
<feature type="compositionally biased region" description="Basic and acidic residues" evidence="1">
    <location>
        <begin position="108"/>
        <end position="131"/>
    </location>
</feature>
<dbReference type="AlphaFoldDB" id="A0A328E2C9"/>
<gene>
    <name evidence="2" type="ORF">DM860_015926</name>
</gene>
<feature type="region of interest" description="Disordered" evidence="1">
    <location>
        <begin position="108"/>
        <end position="132"/>
    </location>
</feature>
<sequence length="175" mass="19224">MGNYVSCTLTVPLSAKLTKVILPNGEIRRFSRPVSAAELMLESPPNHFVADAKSLQIGRRFCALCADEDLEIAGVYALFPMKRLCSIVTASDVGVLFLAANRPAAGDRRRVVSDESGGSDHGEDETPKLDLEEIEDLTAPGFKLRLSMCRRSTKPMLETIVEESRITLGEMIRLE</sequence>
<protein>
    <submittedName>
        <fullName evidence="2">Uncharacterized protein</fullName>
    </submittedName>
</protein>
<evidence type="ECO:0000313" key="3">
    <source>
        <dbReference type="Proteomes" id="UP000249390"/>
    </source>
</evidence>
<accession>A0A328E2C9</accession>
<dbReference type="EMBL" id="NQVE01000055">
    <property type="protein sequence ID" value="RAL50779.1"/>
    <property type="molecule type" value="Genomic_DNA"/>
</dbReference>
<dbReference type="InterPro" id="IPR025322">
    <property type="entry name" value="PADRE_dom"/>
</dbReference>
<dbReference type="PANTHER" id="PTHR33052">
    <property type="entry name" value="DUF4228 DOMAIN PROTEIN-RELATED"/>
    <property type="match status" value="1"/>
</dbReference>